<evidence type="ECO:0000313" key="2">
    <source>
        <dbReference type="Proteomes" id="UP000572817"/>
    </source>
</evidence>
<keyword evidence="2" id="KW-1185">Reference proteome</keyword>
<dbReference type="EMBL" id="WWBZ02000051">
    <property type="protein sequence ID" value="KAF4304304.1"/>
    <property type="molecule type" value="Genomic_DNA"/>
</dbReference>
<name>A0A8H4INX5_9PEZI</name>
<protein>
    <submittedName>
        <fullName evidence="1">Uncharacterized protein</fullName>
    </submittedName>
</protein>
<reference evidence="1" key="1">
    <citation type="submission" date="2020-04" db="EMBL/GenBank/DDBJ databases">
        <title>Genome Assembly and Annotation of Botryosphaeria dothidea sdau 11-99, a Latent Pathogen of Apple Fruit Ring Rot in China.</title>
        <authorList>
            <person name="Yu C."/>
            <person name="Diao Y."/>
            <person name="Lu Q."/>
            <person name="Zhao J."/>
            <person name="Cui S."/>
            <person name="Peng C."/>
            <person name="He B."/>
            <person name="Liu H."/>
        </authorList>
    </citation>
    <scope>NUCLEOTIDE SEQUENCE [LARGE SCALE GENOMIC DNA]</scope>
    <source>
        <strain evidence="1">Sdau11-99</strain>
    </source>
</reference>
<dbReference type="AlphaFoldDB" id="A0A8H4INX5"/>
<gene>
    <name evidence="1" type="ORF">GTA08_BOTSDO07364</name>
</gene>
<accession>A0A8H4INX5</accession>
<comment type="caution">
    <text evidence="1">The sequence shown here is derived from an EMBL/GenBank/DDBJ whole genome shotgun (WGS) entry which is preliminary data.</text>
</comment>
<dbReference type="Proteomes" id="UP000572817">
    <property type="component" value="Unassembled WGS sequence"/>
</dbReference>
<organism evidence="1 2">
    <name type="scientific">Botryosphaeria dothidea</name>
    <dbReference type="NCBI Taxonomy" id="55169"/>
    <lineage>
        <taxon>Eukaryota</taxon>
        <taxon>Fungi</taxon>
        <taxon>Dikarya</taxon>
        <taxon>Ascomycota</taxon>
        <taxon>Pezizomycotina</taxon>
        <taxon>Dothideomycetes</taxon>
        <taxon>Dothideomycetes incertae sedis</taxon>
        <taxon>Botryosphaeriales</taxon>
        <taxon>Botryosphaeriaceae</taxon>
        <taxon>Botryosphaeria</taxon>
    </lineage>
</organism>
<sequence>MSAPIPVIVCGASREVATQVTANMLPEYDGESPNSLLLFVYAGHDLPITAKEVPQIISGSPPAAASLHTDVGSNDFTVPPRAVIAGGGYSDEAFETLYQGCVQACGSEANLPVPFFRVSNEITSRLEAEGKGPKIRTPEYPKAVANRLKDKLKEAGVGPGISEQPGNKGKTFFF</sequence>
<dbReference type="OrthoDB" id="3649348at2759"/>
<proteinExistence type="predicted"/>
<evidence type="ECO:0000313" key="1">
    <source>
        <dbReference type="EMBL" id="KAF4304304.1"/>
    </source>
</evidence>